<gene>
    <name evidence="1" type="ORF">Dasosvirus1_19</name>
</gene>
<sequence length="114" mass="13477">MEIKQDKAMSEQTKTTKESKFVLHITHSSPEQIIELESEAKSLTTFIGEKKKYKYRFAIRSISDFNCIVTVLEYGCRYKENKDRIYASLRRENKYFEKNSVCFRKNICIDSGKI</sequence>
<reference evidence="1" key="1">
    <citation type="submission" date="2018-10" db="EMBL/GenBank/DDBJ databases">
        <title>Hidden diversity of soil giant viruses.</title>
        <authorList>
            <person name="Schulz F."/>
            <person name="Alteio L."/>
            <person name="Goudeau D."/>
            <person name="Ryan E.M."/>
            <person name="Malmstrom R.R."/>
            <person name="Blanchard J."/>
            <person name="Woyke T."/>
        </authorList>
    </citation>
    <scope>NUCLEOTIDE SEQUENCE</scope>
    <source>
        <strain evidence="1">DSV1</strain>
    </source>
</reference>
<evidence type="ECO:0000313" key="1">
    <source>
        <dbReference type="EMBL" id="AYV77384.1"/>
    </source>
</evidence>
<protein>
    <submittedName>
        <fullName evidence="1">Uncharacterized protein</fullName>
    </submittedName>
</protein>
<dbReference type="EMBL" id="MK072042">
    <property type="protein sequence ID" value="AYV77384.1"/>
    <property type="molecule type" value="Genomic_DNA"/>
</dbReference>
<proteinExistence type="predicted"/>
<accession>A0A3G4ZST8</accession>
<organism evidence="1">
    <name type="scientific">Dasosvirus sp</name>
    <dbReference type="NCBI Taxonomy" id="2487764"/>
    <lineage>
        <taxon>Viruses</taxon>
        <taxon>Varidnaviria</taxon>
        <taxon>Bamfordvirae</taxon>
        <taxon>Nucleocytoviricota</taxon>
        <taxon>Megaviricetes</taxon>
        <taxon>Imitervirales</taxon>
        <taxon>Mimiviridae</taxon>
        <taxon>Klosneuvirinae</taxon>
    </lineage>
</organism>
<name>A0A3G4ZST8_9VIRU</name>